<reference evidence="1" key="2">
    <citation type="submission" date="2021-04" db="EMBL/GenBank/DDBJ databases">
        <authorList>
            <person name="Gilroy R."/>
        </authorList>
    </citation>
    <scope>NUCLEOTIDE SEQUENCE</scope>
    <source>
        <strain evidence="1">ChiBcec15-1070</strain>
    </source>
</reference>
<dbReference type="Gene3D" id="3.30.1330.60">
    <property type="entry name" value="OmpA-like domain"/>
    <property type="match status" value="1"/>
</dbReference>
<dbReference type="SUPFAM" id="SSF103088">
    <property type="entry name" value="OmpA-like"/>
    <property type="match status" value="1"/>
</dbReference>
<name>A0A9D1QDB7_9BACT</name>
<gene>
    <name evidence="1" type="ORF">H9888_05655</name>
</gene>
<dbReference type="InterPro" id="IPR036737">
    <property type="entry name" value="OmpA-like_sf"/>
</dbReference>
<protein>
    <submittedName>
        <fullName evidence="1">DUF3868 domain-containing protein</fullName>
    </submittedName>
</protein>
<comment type="caution">
    <text evidence="1">The sequence shown here is derived from an EMBL/GenBank/DDBJ whole genome shotgun (WGS) entry which is preliminary data.</text>
</comment>
<proteinExistence type="predicted"/>
<reference evidence="1" key="1">
    <citation type="journal article" date="2021" name="PeerJ">
        <title>Extensive microbial diversity within the chicken gut microbiome revealed by metagenomics and culture.</title>
        <authorList>
            <person name="Gilroy R."/>
            <person name="Ravi A."/>
            <person name="Getino M."/>
            <person name="Pursley I."/>
            <person name="Horton D.L."/>
            <person name="Alikhan N.F."/>
            <person name="Baker D."/>
            <person name="Gharbi K."/>
            <person name="Hall N."/>
            <person name="Watson M."/>
            <person name="Adriaenssens E.M."/>
            <person name="Foster-Nyarko E."/>
            <person name="Jarju S."/>
            <person name="Secka A."/>
            <person name="Antonio M."/>
            <person name="Oren A."/>
            <person name="Chaudhuri R.R."/>
            <person name="La Ragione R."/>
            <person name="Hildebrand F."/>
            <person name="Pallen M.J."/>
        </authorList>
    </citation>
    <scope>NUCLEOTIDE SEQUENCE</scope>
    <source>
        <strain evidence="1">ChiBcec15-1070</strain>
    </source>
</reference>
<sequence>MASAQKNDIDIDSVKVESHGAAVGLSFQMNVPQGTIKQNYDLYYIPVLISDNGELRFPAVAFSGSRKQLSNERKTTMGYTTSFNGPSTPGYEGHFFYDENAPYQRWLSKNSSTLVFDLRRDGYRKSVDLGRITLDEHFQLKHPWIIYTPPLEIPDTTTYTGKQLVYARASDYSNDGRYVEATQMLDTLIADEARAAALTGIWRMAADSALRTALFPKIGLGAEGERYTLALDSLLLKPAKTWDTVSVRLLFPVKDSTLDQNMKSKLDSIVMAVSTVKEREKLPRISITGAASPEGFQSLNRKLAWGRATAVQNYLLEQLAIKGIEYPAEKIVVNSLGSDWNGLYQLVDTSDMPYREEVLELLRTTPEAERGHALWGLKWGVPYTYLYKHTFPKLRGATMVSLLPGTAADEVGEIINRAIVLIQKGDYAAARDTLLPYTDDPRATFPFAIACAMSGDFDMLSILTNMETE</sequence>
<organism evidence="1 2">
    <name type="scientific">Candidatus Rikenella faecigallinarum</name>
    <dbReference type="NCBI Taxonomy" id="2838745"/>
    <lineage>
        <taxon>Bacteria</taxon>
        <taxon>Pseudomonadati</taxon>
        <taxon>Bacteroidota</taxon>
        <taxon>Bacteroidia</taxon>
        <taxon>Bacteroidales</taxon>
        <taxon>Rikenellaceae</taxon>
        <taxon>Rikenella</taxon>
    </lineage>
</organism>
<dbReference type="EMBL" id="DXHL01000026">
    <property type="protein sequence ID" value="HIW10973.1"/>
    <property type="molecule type" value="Genomic_DNA"/>
</dbReference>
<evidence type="ECO:0000313" key="1">
    <source>
        <dbReference type="EMBL" id="HIW10973.1"/>
    </source>
</evidence>
<dbReference type="AlphaFoldDB" id="A0A9D1QDB7"/>
<accession>A0A9D1QDB7</accession>
<dbReference type="Proteomes" id="UP000823926">
    <property type="component" value="Unassembled WGS sequence"/>
</dbReference>
<evidence type="ECO:0000313" key="2">
    <source>
        <dbReference type="Proteomes" id="UP000823926"/>
    </source>
</evidence>